<gene>
    <name evidence="1" type="ORF">DCAR_0313681</name>
</gene>
<name>A0A166C5J4_DAUCS</name>
<reference evidence="1" key="1">
    <citation type="journal article" date="2016" name="Nat. Genet.">
        <title>A high-quality carrot genome assembly provides new insights into carotenoid accumulation and asterid genome evolution.</title>
        <authorList>
            <person name="Iorizzo M."/>
            <person name="Ellison S."/>
            <person name="Senalik D."/>
            <person name="Zeng P."/>
            <person name="Satapoomin P."/>
            <person name="Huang J."/>
            <person name="Bowman M."/>
            <person name="Iovene M."/>
            <person name="Sanseverino W."/>
            <person name="Cavagnaro P."/>
            <person name="Yildiz M."/>
            <person name="Macko-Podgorni A."/>
            <person name="Moranska E."/>
            <person name="Grzebelus E."/>
            <person name="Grzebelus D."/>
            <person name="Ashrafi H."/>
            <person name="Zheng Z."/>
            <person name="Cheng S."/>
            <person name="Spooner D."/>
            <person name="Van Deynze A."/>
            <person name="Simon P."/>
        </authorList>
    </citation>
    <scope>NUCLEOTIDE SEQUENCE</scope>
    <source>
        <tissue evidence="1">Leaf</tissue>
    </source>
</reference>
<dbReference type="SUPFAM" id="SSF81383">
    <property type="entry name" value="F-box domain"/>
    <property type="match status" value="1"/>
</dbReference>
<dbReference type="OMA" id="ASHRSCT"/>
<dbReference type="AlphaFoldDB" id="A0A166C5J4"/>
<dbReference type="PANTHER" id="PTHR31672">
    <property type="entry name" value="BNACNNG10540D PROTEIN"/>
    <property type="match status" value="1"/>
</dbReference>
<dbReference type="Pfam" id="PF00646">
    <property type="entry name" value="F-box"/>
    <property type="match status" value="1"/>
</dbReference>
<dbReference type="CDD" id="cd22157">
    <property type="entry name" value="F-box_AtFBW1-like"/>
    <property type="match status" value="1"/>
</dbReference>
<dbReference type="InterPro" id="IPR017451">
    <property type="entry name" value="F-box-assoc_interact_dom"/>
</dbReference>
<dbReference type="PANTHER" id="PTHR31672:SF10">
    <property type="entry name" value="F-BOX DOMAIN-CONTAINING PROTEIN"/>
    <property type="match status" value="1"/>
</dbReference>
<dbReference type="Proteomes" id="UP000077755">
    <property type="component" value="Chromosome 3"/>
</dbReference>
<sequence>MILQGLSRYLGEYNTLFISPVVAALSASHRSCTKLMACDPGSLIPPEVIESEILTRLPVKSLLRFKSVCKSWNLLITDHNFITRHHDLRGLDEDAVIIWSRLEHEIESSYEHLHPKLTVIMGCIKGLVCFYNCFGDDPETIEISVWNPAMKQRLKVPPIPDEHVSDWDPEFLGFGYDSAANDFKVVYSKMFDDIGQQPIIGYVYSCKAACWRKIAPSNFLYNVGILRYCCQYTIVGGSPYWFVESAGQDPIIIMFDVQLEVFRLLPELSSIESTKEKVCHLMNLRESLVLMLCDKISMFINGQVDIYFYNEKCSIWSKTSIGAFMIKEPPIPGMQRYRLVECFRSGDVLFVSDDLRLTCINLKSREIKNLRTLGWEEYLCMSPCYGSCEYWESLVFIEGMKSVVKDDCEGIFFLTPFAPNLIRKESCPGTSKELDEALKLQKKMWKTRKKVKLTKIRMIPMAMEEDSPAIMFADMIV</sequence>
<dbReference type="SMART" id="SM00256">
    <property type="entry name" value="FBOX"/>
    <property type="match status" value="1"/>
</dbReference>
<dbReference type="InterPro" id="IPR036047">
    <property type="entry name" value="F-box-like_dom_sf"/>
</dbReference>
<keyword evidence="2" id="KW-1185">Reference proteome</keyword>
<proteinExistence type="predicted"/>
<dbReference type="InterPro" id="IPR006527">
    <property type="entry name" value="F-box-assoc_dom_typ1"/>
</dbReference>
<dbReference type="NCBIfam" id="TIGR01640">
    <property type="entry name" value="F_box_assoc_1"/>
    <property type="match status" value="1"/>
</dbReference>
<accession>A0A166C5J4</accession>
<dbReference type="InterPro" id="IPR001810">
    <property type="entry name" value="F-box_dom"/>
</dbReference>
<evidence type="ECO:0000313" key="2">
    <source>
        <dbReference type="Proteomes" id="UP000077755"/>
    </source>
</evidence>
<dbReference type="EMBL" id="CP093345">
    <property type="protein sequence ID" value="WOG94386.1"/>
    <property type="molecule type" value="Genomic_DNA"/>
</dbReference>
<dbReference type="Gene3D" id="1.20.1280.50">
    <property type="match status" value="1"/>
</dbReference>
<dbReference type="Gramene" id="KZN03316">
    <property type="protein sequence ID" value="KZN03316"/>
    <property type="gene ID" value="DCAR_012072"/>
</dbReference>
<organism evidence="1 2">
    <name type="scientific">Daucus carota subsp. sativus</name>
    <name type="common">Carrot</name>
    <dbReference type="NCBI Taxonomy" id="79200"/>
    <lineage>
        <taxon>Eukaryota</taxon>
        <taxon>Viridiplantae</taxon>
        <taxon>Streptophyta</taxon>
        <taxon>Embryophyta</taxon>
        <taxon>Tracheophyta</taxon>
        <taxon>Spermatophyta</taxon>
        <taxon>Magnoliopsida</taxon>
        <taxon>eudicotyledons</taxon>
        <taxon>Gunneridae</taxon>
        <taxon>Pentapetalae</taxon>
        <taxon>asterids</taxon>
        <taxon>campanulids</taxon>
        <taxon>Apiales</taxon>
        <taxon>Apiaceae</taxon>
        <taxon>Apioideae</taxon>
        <taxon>Scandiceae</taxon>
        <taxon>Daucinae</taxon>
        <taxon>Daucus</taxon>
        <taxon>Daucus sect. Daucus</taxon>
    </lineage>
</organism>
<protein>
    <submittedName>
        <fullName evidence="1">Uncharacterized protein</fullName>
    </submittedName>
</protein>
<dbReference type="Pfam" id="PF07734">
    <property type="entry name" value="FBA_1"/>
    <property type="match status" value="1"/>
</dbReference>
<reference evidence="1" key="2">
    <citation type="submission" date="2022-03" db="EMBL/GenBank/DDBJ databases">
        <title>Draft title - Genomic analysis of global carrot germplasm unveils the trajectory of domestication and the origin of high carotenoid orange carrot.</title>
        <authorList>
            <person name="Iorizzo M."/>
            <person name="Ellison S."/>
            <person name="Senalik D."/>
            <person name="Macko-Podgorni A."/>
            <person name="Grzebelus D."/>
            <person name="Bostan H."/>
            <person name="Rolling W."/>
            <person name="Curaba J."/>
            <person name="Simon P."/>
        </authorList>
    </citation>
    <scope>NUCLEOTIDE SEQUENCE</scope>
    <source>
        <tissue evidence="1">Leaf</tissue>
    </source>
</reference>
<evidence type="ECO:0000313" key="1">
    <source>
        <dbReference type="EMBL" id="WOG94386.1"/>
    </source>
</evidence>
<dbReference type="InterPro" id="IPR050796">
    <property type="entry name" value="SCF_F-box_component"/>
</dbReference>